<dbReference type="AlphaFoldDB" id="A0A6G0TB79"/>
<name>A0A6G0TB79_APHGL</name>
<proteinExistence type="predicted"/>
<evidence type="ECO:0000313" key="1">
    <source>
        <dbReference type="EMBL" id="KAE9529699.1"/>
    </source>
</evidence>
<keyword evidence="2" id="KW-1185">Reference proteome</keyword>
<comment type="caution">
    <text evidence="1">The sequence shown here is derived from an EMBL/GenBank/DDBJ whole genome shotgun (WGS) entry which is preliminary data.</text>
</comment>
<protein>
    <submittedName>
        <fullName evidence="1">Uncharacterized protein</fullName>
    </submittedName>
</protein>
<reference evidence="1 2" key="1">
    <citation type="submission" date="2019-08" db="EMBL/GenBank/DDBJ databases">
        <title>The genome of the soybean aphid Biotype 1, its phylome, world population structure and adaptation to the North American continent.</title>
        <authorList>
            <person name="Giordano R."/>
            <person name="Donthu R.K."/>
            <person name="Hernandez A.G."/>
            <person name="Wright C.L."/>
            <person name="Zimin A.V."/>
        </authorList>
    </citation>
    <scope>NUCLEOTIDE SEQUENCE [LARGE SCALE GENOMIC DNA]</scope>
    <source>
        <tissue evidence="1">Whole aphids</tissue>
    </source>
</reference>
<evidence type="ECO:0000313" key="2">
    <source>
        <dbReference type="Proteomes" id="UP000475862"/>
    </source>
</evidence>
<dbReference type="Proteomes" id="UP000475862">
    <property type="component" value="Unassembled WGS sequence"/>
</dbReference>
<dbReference type="EMBL" id="VYZN01000044">
    <property type="protein sequence ID" value="KAE9529699.1"/>
    <property type="molecule type" value="Genomic_DNA"/>
</dbReference>
<accession>A0A6G0TB79</accession>
<gene>
    <name evidence="1" type="ORF">AGLY_011795</name>
</gene>
<organism evidence="1 2">
    <name type="scientific">Aphis glycines</name>
    <name type="common">Soybean aphid</name>
    <dbReference type="NCBI Taxonomy" id="307491"/>
    <lineage>
        <taxon>Eukaryota</taxon>
        <taxon>Metazoa</taxon>
        <taxon>Ecdysozoa</taxon>
        <taxon>Arthropoda</taxon>
        <taxon>Hexapoda</taxon>
        <taxon>Insecta</taxon>
        <taxon>Pterygota</taxon>
        <taxon>Neoptera</taxon>
        <taxon>Paraneoptera</taxon>
        <taxon>Hemiptera</taxon>
        <taxon>Sternorrhyncha</taxon>
        <taxon>Aphidomorpha</taxon>
        <taxon>Aphidoidea</taxon>
        <taxon>Aphididae</taxon>
        <taxon>Aphidini</taxon>
        <taxon>Aphis</taxon>
        <taxon>Aphis</taxon>
    </lineage>
</organism>
<sequence length="246" mass="27028">MFALPSPAKLGAVGFGVLLTSKLLALVRLGLTGDTTRLLKFFTGCTNLRRFVFGIVGTIGVGGGSGGTVMDGSKAPSETLGVTDFFGRPGEIFLVAFFRVSNFRSDRPLLSVSPLICKDSAAFRNEPSCSWPSSAQAQPLFCDVPSIIIDSSTLKVGCTKSNLIDITKHNCRCKKIAVHQVPRPEWKNNNIVIESWVHTEHIMLIESQVYIENMSIESQVYTEHIQIESGLNTEHIILIESEDYYE</sequence>